<name>A0ABW2IYU3_9GAMM</name>
<gene>
    <name evidence="1" type="ORF">ACFQQA_15150</name>
</gene>
<dbReference type="RefSeq" id="WP_100689409.1">
    <property type="nucleotide sequence ID" value="NZ_JBHTBD010000007.1"/>
</dbReference>
<accession>A0ABW2IYU3</accession>
<keyword evidence="2" id="KW-1185">Reference proteome</keyword>
<reference evidence="2" key="1">
    <citation type="journal article" date="2019" name="Int. J. Syst. Evol. Microbiol.">
        <title>The Global Catalogue of Microorganisms (GCM) 10K type strain sequencing project: providing services to taxonomists for standard genome sequencing and annotation.</title>
        <authorList>
            <consortium name="The Broad Institute Genomics Platform"/>
            <consortium name="The Broad Institute Genome Sequencing Center for Infectious Disease"/>
            <person name="Wu L."/>
            <person name="Ma J."/>
        </authorList>
    </citation>
    <scope>NUCLEOTIDE SEQUENCE [LARGE SCALE GENOMIC DNA]</scope>
    <source>
        <strain evidence="2">CCUG 60559</strain>
    </source>
</reference>
<protein>
    <submittedName>
        <fullName evidence="1">Uncharacterized protein</fullName>
    </submittedName>
</protein>
<sequence length="73" mass="8587">MALTDAERKRNERVRKKHRDQILGMANLTMRLSAIERSVIAEQAKEKGFTDQTEYLLSLVYKDRDMSQKEKSE</sequence>
<dbReference type="Proteomes" id="UP001596506">
    <property type="component" value="Unassembled WGS sequence"/>
</dbReference>
<evidence type="ECO:0000313" key="2">
    <source>
        <dbReference type="Proteomes" id="UP001596506"/>
    </source>
</evidence>
<dbReference type="EMBL" id="JBHTBD010000007">
    <property type="protein sequence ID" value="MFC7296058.1"/>
    <property type="molecule type" value="Genomic_DNA"/>
</dbReference>
<proteinExistence type="predicted"/>
<comment type="caution">
    <text evidence="1">The sequence shown here is derived from an EMBL/GenBank/DDBJ whole genome shotgun (WGS) entry which is preliminary data.</text>
</comment>
<organism evidence="1 2">
    <name type="scientific">Marinobacter aromaticivorans</name>
    <dbReference type="NCBI Taxonomy" id="1494078"/>
    <lineage>
        <taxon>Bacteria</taxon>
        <taxon>Pseudomonadati</taxon>
        <taxon>Pseudomonadota</taxon>
        <taxon>Gammaproteobacteria</taxon>
        <taxon>Pseudomonadales</taxon>
        <taxon>Marinobacteraceae</taxon>
        <taxon>Marinobacter</taxon>
    </lineage>
</organism>
<evidence type="ECO:0000313" key="1">
    <source>
        <dbReference type="EMBL" id="MFC7296058.1"/>
    </source>
</evidence>